<gene>
    <name evidence="2" type="ORF">G4B88_023376</name>
</gene>
<comment type="caution">
    <text evidence="2">The sequence shown here is derived from an EMBL/GenBank/DDBJ whole genome shotgun (WGS) entry which is preliminary data.</text>
</comment>
<dbReference type="AlphaFoldDB" id="A0A7J6HZB2"/>
<name>A0A7J6HZB2_CANSA</name>
<evidence type="ECO:0000313" key="3">
    <source>
        <dbReference type="Proteomes" id="UP000583929"/>
    </source>
</evidence>
<organism evidence="2 3">
    <name type="scientific">Cannabis sativa</name>
    <name type="common">Hemp</name>
    <name type="synonym">Marijuana</name>
    <dbReference type="NCBI Taxonomy" id="3483"/>
    <lineage>
        <taxon>Eukaryota</taxon>
        <taxon>Viridiplantae</taxon>
        <taxon>Streptophyta</taxon>
        <taxon>Embryophyta</taxon>
        <taxon>Tracheophyta</taxon>
        <taxon>Spermatophyta</taxon>
        <taxon>Magnoliopsida</taxon>
        <taxon>eudicotyledons</taxon>
        <taxon>Gunneridae</taxon>
        <taxon>Pentapetalae</taxon>
        <taxon>rosids</taxon>
        <taxon>fabids</taxon>
        <taxon>Rosales</taxon>
        <taxon>Cannabaceae</taxon>
        <taxon>Cannabis</taxon>
    </lineage>
</organism>
<dbReference type="PANTHER" id="PTHR33882">
    <property type="entry name" value="PATHOGENIC TYPE III EFFECTOR AVIRULENCE FACTOR AVR AVRRPT-CLEAVAGE: CLEAVAGE SITE PROTEIN"/>
    <property type="match status" value="1"/>
</dbReference>
<reference evidence="2 3" key="1">
    <citation type="journal article" date="2020" name="bioRxiv">
        <title>Sequence and annotation of 42 cannabis genomes reveals extensive copy number variation in cannabinoid synthesis and pathogen resistance genes.</title>
        <authorList>
            <person name="Mckernan K.J."/>
            <person name="Helbert Y."/>
            <person name="Kane L.T."/>
            <person name="Ebling H."/>
            <person name="Zhang L."/>
            <person name="Liu B."/>
            <person name="Eaton Z."/>
            <person name="Mclaughlin S."/>
            <person name="Kingan S."/>
            <person name="Baybayan P."/>
            <person name="Concepcion G."/>
            <person name="Jordan M."/>
            <person name="Riva A."/>
            <person name="Barbazuk W."/>
            <person name="Harkins T."/>
        </authorList>
    </citation>
    <scope>NUCLEOTIDE SEQUENCE [LARGE SCALE GENOMIC DNA]</scope>
    <source>
        <strain evidence="3">cv. Jamaican Lion 4</strain>
        <tissue evidence="2">Leaf</tissue>
    </source>
</reference>
<dbReference type="EMBL" id="JAATIQ010000017">
    <property type="protein sequence ID" value="KAF4400583.1"/>
    <property type="molecule type" value="Genomic_DNA"/>
</dbReference>
<proteinExistence type="predicted"/>
<keyword evidence="3" id="KW-1185">Reference proteome</keyword>
<feature type="region of interest" description="Disordered" evidence="1">
    <location>
        <begin position="15"/>
        <end position="66"/>
    </location>
</feature>
<dbReference type="Proteomes" id="UP000583929">
    <property type="component" value="Unassembled WGS sequence"/>
</dbReference>
<feature type="compositionally biased region" description="Low complexity" evidence="1">
    <location>
        <begin position="36"/>
        <end position="45"/>
    </location>
</feature>
<evidence type="ECO:0000313" key="2">
    <source>
        <dbReference type="EMBL" id="KAF4400583.1"/>
    </source>
</evidence>
<dbReference type="PANTHER" id="PTHR33882:SF2">
    <property type="entry name" value="EXPRESSED PROTEIN"/>
    <property type="match status" value="1"/>
</dbReference>
<accession>A0A7J6HZB2</accession>
<sequence length="66" mass="7498">MPDYSLDFSKIREMRKQNKRDVSRASIGNEEELIAPTTTTSTNTSHSDHHHPHYHENPHSPSGGDD</sequence>
<protein>
    <submittedName>
        <fullName evidence="2">Uncharacterized protein</fullName>
    </submittedName>
</protein>
<evidence type="ECO:0000256" key="1">
    <source>
        <dbReference type="SAM" id="MobiDB-lite"/>
    </source>
</evidence>